<proteinExistence type="predicted"/>
<evidence type="ECO:0008006" key="6">
    <source>
        <dbReference type="Google" id="ProtNLM"/>
    </source>
</evidence>
<dbReference type="Pfam" id="PF00657">
    <property type="entry name" value="Lipase_GDSL"/>
    <property type="match status" value="1"/>
</dbReference>
<gene>
    <name evidence="4" type="ORF">TCE0_044r16257</name>
</gene>
<dbReference type="InterPro" id="IPR036514">
    <property type="entry name" value="SGNH_hydro_sf"/>
</dbReference>
<organism evidence="4 5">
    <name type="scientific">Talaromyces pinophilus</name>
    <name type="common">Penicillium pinophilum</name>
    <dbReference type="NCBI Taxonomy" id="128442"/>
    <lineage>
        <taxon>Eukaryota</taxon>
        <taxon>Fungi</taxon>
        <taxon>Dikarya</taxon>
        <taxon>Ascomycota</taxon>
        <taxon>Pezizomycotina</taxon>
        <taxon>Eurotiomycetes</taxon>
        <taxon>Eurotiomycetidae</taxon>
        <taxon>Eurotiales</taxon>
        <taxon>Trichocomaceae</taxon>
        <taxon>Talaromyces</taxon>
        <taxon>Talaromyces sect. Talaromyces</taxon>
    </lineage>
</organism>
<dbReference type="PANTHER" id="PTHR30383">
    <property type="entry name" value="THIOESTERASE 1/PROTEASE 1/LYSOPHOSPHOLIPASE L1"/>
    <property type="match status" value="1"/>
</dbReference>
<feature type="chain" id="PRO_5019850340" description="SGNH hydrolase-type esterase domain-containing protein" evidence="3">
    <location>
        <begin position="21"/>
        <end position="1330"/>
    </location>
</feature>
<dbReference type="SUPFAM" id="SSF69318">
    <property type="entry name" value="Integrin alpha N-terminal domain"/>
    <property type="match status" value="1"/>
</dbReference>
<evidence type="ECO:0000313" key="4">
    <source>
        <dbReference type="EMBL" id="GAM42359.1"/>
    </source>
</evidence>
<dbReference type="InterPro" id="IPR037460">
    <property type="entry name" value="SEST-like"/>
</dbReference>
<dbReference type="InterPro" id="IPR051532">
    <property type="entry name" value="Ester_Hydrolysis_Enzymes"/>
</dbReference>
<dbReference type="Proteomes" id="UP000053095">
    <property type="component" value="Unassembled WGS sequence"/>
</dbReference>
<feature type="signal peptide" evidence="3">
    <location>
        <begin position="1"/>
        <end position="20"/>
    </location>
</feature>
<dbReference type="SUPFAM" id="SSF52266">
    <property type="entry name" value="SGNH hydrolase"/>
    <property type="match status" value="2"/>
</dbReference>
<name>A0A478ECA2_TALPI</name>
<dbReference type="EMBL" id="DF933840">
    <property type="protein sequence ID" value="GAM42359.1"/>
    <property type="molecule type" value="Genomic_DNA"/>
</dbReference>
<dbReference type="PANTHER" id="PTHR30383:SF31">
    <property type="entry name" value="SGNH HYDROLASE-TYPE ESTERASE DOMAIN-CONTAINING PROTEIN-RELATED"/>
    <property type="match status" value="1"/>
</dbReference>
<sequence>MQRLALCLICVLAITCKSFAGSVARYDYAQDANNASMSVHLEPRDDDEFDPSDLSSLTSIAAIGDSYSAGIGAGNRLGSVFDALDAQSDYACSRYNESYPYLVSVDPRFGDTAPNFQFLSCSGAVTKDVLDTQIPAMNPNQNAIMLSIGGNDVELTNILNQCVFQWAVFNWEQVEVAEVASAFDDKYDWAEGYDFEALGRGCAGQLSRSASLIASSDFSNSLDAVLRAAQAKLADGYAKFFAEDLSADCDKVTWTTWIHKTYNIFQDAQYLTSANRQTMNTLVDQINAQMEAAAERAGSDVIFVNYDSYVGYFGGRFCEAGVDESTTDSNTRPGLMFYELNTWDPLGTTPWKRSTVEALNGTFDGDIDVFAQIVSVMDPGAQYADSEANTVMVSENTVMATVETVADVAEIGIPNLLPDGYGRVFHPQILLHHLIANLVMFNMENVMETSNGLAPLLQNLTISSCPISDSPTPPDFYARILPLGASIVWGKGSTSGNGFRKPLRDTLRQAGWEVNMVGSKNNGDMIDNNVEATIGDRVDQIQVKSTLSTKYQPNIIVINAGTNDCLQSYDLANFHTRYDSLLDSLYAAVPDVTIIVSTVLPGTADGIPQNRDYVNSQIRNLVNDRQTQGQKIVLVDVDIPAGFFTTQYLISDGIHPTDEGHLRLAAFYLQGIEEAMSRGYITPPAETGLSDAAGGPGDTTCDKTFASGESHGAQTQQGSGLDDGIYIHDSISQGVRGYVFADPGANFTFARLQNPFGVHDLLWIKNDLSEGLRIYVYYRNEDAYFTPMDGALFFQDTCIARGVHFVDVNADGLDDMVCIAVNGDTYVSLNRGGWNFTVGGLWKSSEGSPQDRVRLADIDGDGRTDYCTIADNGDISCWRNGGQGDLPEYWQPLGVIFTGKGFGDVNGVRFFDLNGDGRDDWIWMDDTGKTWVYSNNRGCAKGTLEPLWRAGANAQGGDGYTHAGMGQNVGRSSIYFANIFTGGHFLYGGSQEPYLNPRADYVWIEDTGPPSDDPTIHQYELHVWQNEGSGATKLKSDGDRYCNMLGHANGAMDYIWVHSTGYMILYESFGGAFPAEPPYWGPHYQIWTPDGRYDQAIDRRDLHLADWNGDGLCDIIYVYPDTGEMDVWLNQYNNGGDITQWTLQSNAGPSGDTTPCPEKRGVGIFDLAVRFADIDGNNRADYLCIEPNGRTWGYLNKDDGSLEYISQFKKSEDKDRANLRWVDVNGDGLDDMLWVDKFSGDATVFYNRGPIPASGSAYTWDNQGVVYQGAGQGPCQNWPDLNGDGRADMSLADNLENTAWTWFNLCPNEGSGNNGDDPDTLTSAPLPALD</sequence>
<evidence type="ECO:0000256" key="3">
    <source>
        <dbReference type="SAM" id="SignalP"/>
    </source>
</evidence>
<dbReference type="InterPro" id="IPR028994">
    <property type="entry name" value="Integrin_alpha_N"/>
</dbReference>
<reference evidence="5" key="1">
    <citation type="journal article" date="2015" name="Genome Announc.">
        <title>Draft genome sequence of Talaromyces cellulolyticus strain Y-94, a source of lignocellulosic biomass-degrading enzymes.</title>
        <authorList>
            <person name="Fujii T."/>
            <person name="Koike H."/>
            <person name="Sawayama S."/>
            <person name="Yano S."/>
            <person name="Inoue H."/>
        </authorList>
    </citation>
    <scope>NUCLEOTIDE SEQUENCE [LARGE SCALE GENOMIC DNA]</scope>
    <source>
        <strain evidence="5">Y-94</strain>
    </source>
</reference>
<dbReference type="CDD" id="cd01833">
    <property type="entry name" value="XynB_like"/>
    <property type="match status" value="1"/>
</dbReference>
<dbReference type="GO" id="GO:0004622">
    <property type="term" value="F:phosphatidylcholine lysophospholipase activity"/>
    <property type="evidence" value="ECO:0007669"/>
    <property type="project" value="TreeGrafter"/>
</dbReference>
<evidence type="ECO:0000256" key="1">
    <source>
        <dbReference type="ARBA" id="ARBA00022729"/>
    </source>
</evidence>
<keyword evidence="5" id="KW-1185">Reference proteome</keyword>
<evidence type="ECO:0000313" key="5">
    <source>
        <dbReference type="Proteomes" id="UP000053095"/>
    </source>
</evidence>
<dbReference type="Gene3D" id="3.40.50.1110">
    <property type="entry name" value="SGNH hydrolase"/>
    <property type="match status" value="2"/>
</dbReference>
<dbReference type="InterPro" id="IPR001087">
    <property type="entry name" value="GDSL"/>
</dbReference>
<feature type="region of interest" description="Disordered" evidence="2">
    <location>
        <begin position="1310"/>
        <end position="1330"/>
    </location>
</feature>
<evidence type="ECO:0000256" key="2">
    <source>
        <dbReference type="SAM" id="MobiDB-lite"/>
    </source>
</evidence>
<protein>
    <recommendedName>
        <fullName evidence="6">SGNH hydrolase-type esterase domain-containing protein</fullName>
    </recommendedName>
</protein>
<dbReference type="InterPro" id="IPR013517">
    <property type="entry name" value="FG-GAP"/>
</dbReference>
<dbReference type="Pfam" id="PF13517">
    <property type="entry name" value="FG-GAP_3"/>
    <property type="match status" value="2"/>
</dbReference>
<keyword evidence="1 3" id="KW-0732">Signal</keyword>
<accession>A0A478ECA2</accession>
<dbReference type="CDD" id="cd01823">
    <property type="entry name" value="SEST_like"/>
    <property type="match status" value="1"/>
</dbReference>